<comment type="caution">
    <text evidence="4">The sequence shown here is derived from an EMBL/GenBank/DDBJ whole genome shotgun (WGS) entry which is preliminary data.</text>
</comment>
<feature type="domain" description="AB hydrolase-1" evidence="3">
    <location>
        <begin position="76"/>
        <end position="311"/>
    </location>
</feature>
<dbReference type="InterPro" id="IPR012020">
    <property type="entry name" value="ABHD4"/>
</dbReference>
<dbReference type="AlphaFoldDB" id="A0A917CT24"/>
<feature type="active site" description="Charge relay system" evidence="2">
    <location>
        <position position="279"/>
    </location>
</feature>
<proteinExistence type="inferred from homology"/>
<reference evidence="4" key="1">
    <citation type="journal article" date="2014" name="Int. J. Syst. Evol. Microbiol.">
        <title>Complete genome sequence of Corynebacterium casei LMG S-19264T (=DSM 44701T), isolated from a smear-ripened cheese.</title>
        <authorList>
            <consortium name="US DOE Joint Genome Institute (JGI-PGF)"/>
            <person name="Walter F."/>
            <person name="Albersmeier A."/>
            <person name="Kalinowski J."/>
            <person name="Ruckert C."/>
        </authorList>
    </citation>
    <scope>NUCLEOTIDE SEQUENCE</scope>
    <source>
        <strain evidence="4">CGMCC 1.12726</strain>
    </source>
</reference>
<dbReference type="InterPro" id="IPR000073">
    <property type="entry name" value="AB_hydrolase_1"/>
</dbReference>
<dbReference type="RefSeq" id="WP_188450303.1">
    <property type="nucleotide sequence ID" value="NZ_BMFO01000008.1"/>
</dbReference>
<evidence type="ECO:0000259" key="3">
    <source>
        <dbReference type="Pfam" id="PF00561"/>
    </source>
</evidence>
<dbReference type="InterPro" id="IPR050960">
    <property type="entry name" value="AB_hydrolase_4_sf"/>
</dbReference>
<dbReference type="GO" id="GO:0047372">
    <property type="term" value="F:monoacylglycerol lipase activity"/>
    <property type="evidence" value="ECO:0007669"/>
    <property type="project" value="TreeGrafter"/>
</dbReference>
<name>A0A917CT24_9GAMM</name>
<dbReference type="Gene3D" id="3.40.50.1820">
    <property type="entry name" value="alpha/beta hydrolase"/>
    <property type="match status" value="1"/>
</dbReference>
<keyword evidence="4" id="KW-0378">Hydrolase</keyword>
<organism evidence="4 5">
    <name type="scientific">Arenimonas maotaiensis</name>
    <dbReference type="NCBI Taxonomy" id="1446479"/>
    <lineage>
        <taxon>Bacteria</taxon>
        <taxon>Pseudomonadati</taxon>
        <taxon>Pseudomonadota</taxon>
        <taxon>Gammaproteobacteria</taxon>
        <taxon>Lysobacterales</taxon>
        <taxon>Lysobacteraceae</taxon>
        <taxon>Arenimonas</taxon>
    </lineage>
</organism>
<feature type="active site" description="Charge relay system" evidence="2">
    <location>
        <position position="153"/>
    </location>
</feature>
<dbReference type="PANTHER" id="PTHR10794:SF63">
    <property type="entry name" value="ALPHA_BETA HYDROLASE 1, ISOFORM A"/>
    <property type="match status" value="1"/>
</dbReference>
<evidence type="ECO:0000313" key="5">
    <source>
        <dbReference type="Proteomes" id="UP000632858"/>
    </source>
</evidence>
<dbReference type="PANTHER" id="PTHR10794">
    <property type="entry name" value="ABHYDROLASE DOMAIN-CONTAINING PROTEIN"/>
    <property type="match status" value="1"/>
</dbReference>
<accession>A0A917CT24</accession>
<dbReference type="GO" id="GO:0034338">
    <property type="term" value="F:short-chain carboxylesterase activity"/>
    <property type="evidence" value="ECO:0007669"/>
    <property type="project" value="TreeGrafter"/>
</dbReference>
<sequence>MIRETVSPYRARGLLANPHVQSVLSSSPWRKRAGLARLRALGAPGERRILDLPGGVRLAGVHYAAAPAPARGALALLLHGWEGSVESSYINHSAAELLAAGVDVFALNFRDHGGTHHLNEGLFHSCRLDEVLDAARAVRALYAPRRFVVAGYSLGGNFALRLARASADGGLGLDGAFAVCPPVDPSAVLRELETGPAFYHWYFMRKWRGSLKRKRALFPQAHAFGDDVLRRDMRGLTRWLAARHGDWGDEERYFDGYAVSGNRLAEVTVPVHILAAADDPVIPVDSLRALALPANATLEISAHGGHCGFILDRRLHGYAERWLQNGVTALLDRLQ</sequence>
<dbReference type="Proteomes" id="UP000632858">
    <property type="component" value="Unassembled WGS sequence"/>
</dbReference>
<evidence type="ECO:0000313" key="4">
    <source>
        <dbReference type="EMBL" id="GGF98690.1"/>
    </source>
</evidence>
<evidence type="ECO:0000256" key="2">
    <source>
        <dbReference type="PIRSR" id="PIRSR005211-1"/>
    </source>
</evidence>
<feature type="active site" description="Charge relay system" evidence="2">
    <location>
        <position position="306"/>
    </location>
</feature>
<keyword evidence="5" id="KW-1185">Reference proteome</keyword>
<dbReference type="InterPro" id="IPR029058">
    <property type="entry name" value="AB_hydrolase_fold"/>
</dbReference>
<dbReference type="PIRSF" id="PIRSF005211">
    <property type="entry name" value="Ab_hydro_YheT"/>
    <property type="match status" value="1"/>
</dbReference>
<dbReference type="SUPFAM" id="SSF53474">
    <property type="entry name" value="alpha/beta-Hydrolases"/>
    <property type="match status" value="1"/>
</dbReference>
<gene>
    <name evidence="4" type="ORF">GCM10010960_20370</name>
</gene>
<evidence type="ECO:0000256" key="1">
    <source>
        <dbReference type="ARBA" id="ARBA00010884"/>
    </source>
</evidence>
<reference evidence="4" key="2">
    <citation type="submission" date="2020-09" db="EMBL/GenBank/DDBJ databases">
        <authorList>
            <person name="Sun Q."/>
            <person name="Zhou Y."/>
        </authorList>
    </citation>
    <scope>NUCLEOTIDE SEQUENCE</scope>
    <source>
        <strain evidence="4">CGMCC 1.12726</strain>
    </source>
</reference>
<dbReference type="EMBL" id="BMFO01000008">
    <property type="protein sequence ID" value="GGF98690.1"/>
    <property type="molecule type" value="Genomic_DNA"/>
</dbReference>
<comment type="similarity">
    <text evidence="1">Belongs to the AB hydrolase superfamily. AB hydrolase 4 family.</text>
</comment>
<dbReference type="Pfam" id="PF00561">
    <property type="entry name" value="Abhydrolase_1"/>
    <property type="match status" value="1"/>
</dbReference>
<protein>
    <submittedName>
        <fullName evidence="4">Alpha/beta hydrolase</fullName>
    </submittedName>
</protein>